<protein>
    <recommendedName>
        <fullName evidence="10">Ninjurin-1</fullName>
    </recommendedName>
</protein>
<evidence type="ECO:0008006" key="10">
    <source>
        <dbReference type="Google" id="ProtNLM"/>
    </source>
</evidence>
<proteinExistence type="inferred from homology"/>
<evidence type="ECO:0000256" key="7">
    <source>
        <dbReference type="SAM" id="Phobius"/>
    </source>
</evidence>
<dbReference type="PANTHER" id="PTHR12316">
    <property type="entry name" value="NINJURIN-RELATED"/>
    <property type="match status" value="1"/>
</dbReference>
<feature type="transmembrane region" description="Helical" evidence="7">
    <location>
        <begin position="250"/>
        <end position="271"/>
    </location>
</feature>
<organism evidence="8 9">
    <name type="scientific">Magallana gigas</name>
    <name type="common">Pacific oyster</name>
    <name type="synonym">Crassostrea gigas</name>
    <dbReference type="NCBI Taxonomy" id="29159"/>
    <lineage>
        <taxon>Eukaryota</taxon>
        <taxon>Metazoa</taxon>
        <taxon>Spiralia</taxon>
        <taxon>Lophotrochozoa</taxon>
        <taxon>Mollusca</taxon>
        <taxon>Bivalvia</taxon>
        <taxon>Autobranchia</taxon>
        <taxon>Pteriomorphia</taxon>
        <taxon>Ostreida</taxon>
        <taxon>Ostreoidea</taxon>
        <taxon>Ostreidae</taxon>
        <taxon>Magallana</taxon>
    </lineage>
</organism>
<feature type="transmembrane region" description="Helical" evidence="7">
    <location>
        <begin position="116"/>
        <end position="140"/>
    </location>
</feature>
<keyword evidence="4" id="KW-0130">Cell adhesion</keyword>
<keyword evidence="5 7" id="KW-1133">Transmembrane helix</keyword>
<evidence type="ECO:0000256" key="4">
    <source>
        <dbReference type="ARBA" id="ARBA00022889"/>
    </source>
</evidence>
<evidence type="ECO:0000256" key="3">
    <source>
        <dbReference type="ARBA" id="ARBA00022692"/>
    </source>
</evidence>
<comment type="subcellular location">
    <subcellularLocation>
        <location evidence="1">Membrane</location>
        <topology evidence="1">Multi-pass membrane protein</topology>
    </subcellularLocation>
</comment>
<dbReference type="AlphaFoldDB" id="A0A8W8K350"/>
<dbReference type="EnsemblMetazoa" id="G21907.1">
    <property type="protein sequence ID" value="G21907.1:cds"/>
    <property type="gene ID" value="G21907"/>
</dbReference>
<evidence type="ECO:0000256" key="1">
    <source>
        <dbReference type="ARBA" id="ARBA00004141"/>
    </source>
</evidence>
<dbReference type="GO" id="GO:0016020">
    <property type="term" value="C:membrane"/>
    <property type="evidence" value="ECO:0007669"/>
    <property type="project" value="UniProtKB-SubCell"/>
</dbReference>
<dbReference type="PANTHER" id="PTHR12316:SF17">
    <property type="entry name" value="NINJURIN C, ISOFORM D"/>
    <property type="match status" value="1"/>
</dbReference>
<dbReference type="GO" id="GO:0042246">
    <property type="term" value="P:tissue regeneration"/>
    <property type="evidence" value="ECO:0007669"/>
    <property type="project" value="InterPro"/>
</dbReference>
<evidence type="ECO:0000313" key="9">
    <source>
        <dbReference type="Proteomes" id="UP000005408"/>
    </source>
</evidence>
<name>A0A8W8K350_MAGGI</name>
<dbReference type="Pfam" id="PF04923">
    <property type="entry name" value="Ninjurin"/>
    <property type="match status" value="2"/>
</dbReference>
<evidence type="ECO:0000256" key="5">
    <source>
        <dbReference type="ARBA" id="ARBA00022989"/>
    </source>
</evidence>
<keyword evidence="9" id="KW-1185">Reference proteome</keyword>
<comment type="similarity">
    <text evidence="2">Belongs to the ninjurin family.</text>
</comment>
<sequence>MKSKRACVSQLISDCVYCNTRKRDLNIFGEVHLESFPMASDKTELVQDDIPVPVAMEAEPNTVQTPTEKEDTTVEVRRKSTGVYSQGLINISLLSANATQLRSAQSDDKYEYQTTVIALIATSIFIQLLILLCLVALSIMPRRKLDHNEPSEHNSLCTNHHLEPLKMAMASSSDVKIAIAETEENNANKKDCKVELPEKGEQNASEFADASKTSKGIYSQGLINISLLSANATQLRSAQSNTTYQYRTTVISLIIVSIVLQVVILVLLTALTMAPRKGNNKDTICFVWRWLEKKRLKSMLLFLVSVLTAVNVFISAYHNE</sequence>
<dbReference type="GO" id="GO:0007155">
    <property type="term" value="P:cell adhesion"/>
    <property type="evidence" value="ECO:0007669"/>
    <property type="project" value="UniProtKB-KW"/>
</dbReference>
<accession>A0A8W8K350</accession>
<reference evidence="8" key="1">
    <citation type="submission" date="2022-08" db="UniProtKB">
        <authorList>
            <consortium name="EnsemblMetazoa"/>
        </authorList>
    </citation>
    <scope>IDENTIFICATION</scope>
    <source>
        <strain evidence="8">05x7-T-G4-1.051#20</strain>
    </source>
</reference>
<dbReference type="Proteomes" id="UP000005408">
    <property type="component" value="Unassembled WGS sequence"/>
</dbReference>
<keyword evidence="6 7" id="KW-0472">Membrane</keyword>
<evidence type="ECO:0000256" key="2">
    <source>
        <dbReference type="ARBA" id="ARBA00008141"/>
    </source>
</evidence>
<evidence type="ECO:0000256" key="6">
    <source>
        <dbReference type="ARBA" id="ARBA00023136"/>
    </source>
</evidence>
<dbReference type="InterPro" id="IPR007007">
    <property type="entry name" value="Ninjurin"/>
</dbReference>
<evidence type="ECO:0000313" key="8">
    <source>
        <dbReference type="EnsemblMetazoa" id="G21907.1:cds"/>
    </source>
</evidence>
<feature type="transmembrane region" description="Helical" evidence="7">
    <location>
        <begin position="299"/>
        <end position="318"/>
    </location>
</feature>
<keyword evidence="3 7" id="KW-0812">Transmembrane</keyword>